<evidence type="ECO:0000256" key="1">
    <source>
        <dbReference type="SAM" id="MobiDB-lite"/>
    </source>
</evidence>
<protein>
    <submittedName>
        <fullName evidence="2">Uncharacterized protein</fullName>
    </submittedName>
</protein>
<evidence type="ECO:0000313" key="2">
    <source>
        <dbReference type="EMBL" id="SDH54449.1"/>
    </source>
</evidence>
<keyword evidence="3" id="KW-1185">Reference proteome</keyword>
<dbReference type="STRING" id="370764.SAMN04489810_3290"/>
<gene>
    <name evidence="2" type="ORF">SAMN04489810_3290</name>
</gene>
<dbReference type="RefSeq" id="WP_091492435.1">
    <property type="nucleotide sequence ID" value="NZ_LT629692.1"/>
</dbReference>
<dbReference type="Proteomes" id="UP000199009">
    <property type="component" value="Chromosome I"/>
</dbReference>
<name>A0A1G8DAN9_9MICO</name>
<accession>A0A1G8DAN9</accession>
<sequence length="111" mass="11735">MWARIGRDTAPEHGTVPETLPGTVEFGSDGGISPTGEDLAGTPGHATHVGGNALPWEDEDNGYLSNGTESFYDIQQIILTGEPGTATDGPGSGSGFWDVPDWLPFVNPYRF</sequence>
<feature type="compositionally biased region" description="Basic and acidic residues" evidence="1">
    <location>
        <begin position="1"/>
        <end position="11"/>
    </location>
</feature>
<organism evidence="2 3">
    <name type="scientific">Microbacterium pygmaeum</name>
    <dbReference type="NCBI Taxonomy" id="370764"/>
    <lineage>
        <taxon>Bacteria</taxon>
        <taxon>Bacillati</taxon>
        <taxon>Actinomycetota</taxon>
        <taxon>Actinomycetes</taxon>
        <taxon>Micrococcales</taxon>
        <taxon>Microbacteriaceae</taxon>
        <taxon>Microbacterium</taxon>
    </lineage>
</organism>
<dbReference type="AlphaFoldDB" id="A0A1G8DAN9"/>
<dbReference type="OrthoDB" id="3259161at2"/>
<feature type="region of interest" description="Disordered" evidence="1">
    <location>
        <begin position="1"/>
        <end position="54"/>
    </location>
</feature>
<dbReference type="EMBL" id="LT629692">
    <property type="protein sequence ID" value="SDH54449.1"/>
    <property type="molecule type" value="Genomic_DNA"/>
</dbReference>
<evidence type="ECO:0000313" key="3">
    <source>
        <dbReference type="Proteomes" id="UP000199009"/>
    </source>
</evidence>
<proteinExistence type="predicted"/>
<reference evidence="2 3" key="1">
    <citation type="submission" date="2016-10" db="EMBL/GenBank/DDBJ databases">
        <authorList>
            <person name="de Groot N.N."/>
        </authorList>
    </citation>
    <scope>NUCLEOTIDE SEQUENCE [LARGE SCALE GENOMIC DNA]</scope>
    <source>
        <strain evidence="2 3">DSM 23142</strain>
    </source>
</reference>